<protein>
    <submittedName>
        <fullName evidence="8">ABC transporter permease</fullName>
    </submittedName>
</protein>
<gene>
    <name evidence="8" type="ORF">KAJ83_13140</name>
</gene>
<keyword evidence="2" id="KW-1003">Cell membrane</keyword>
<dbReference type="InterPro" id="IPR003838">
    <property type="entry name" value="ABC3_permease_C"/>
</dbReference>
<evidence type="ECO:0000313" key="8">
    <source>
        <dbReference type="EMBL" id="MBP5857958.1"/>
    </source>
</evidence>
<feature type="domain" description="ABC3 transporter permease C-terminal" evidence="7">
    <location>
        <begin position="729"/>
        <end position="839"/>
    </location>
</feature>
<feature type="transmembrane region" description="Helical" evidence="6">
    <location>
        <begin position="269"/>
        <end position="294"/>
    </location>
</feature>
<proteinExistence type="predicted"/>
<feature type="transmembrane region" description="Helical" evidence="6">
    <location>
        <begin position="436"/>
        <end position="462"/>
    </location>
</feature>
<feature type="transmembrane region" description="Helical" evidence="6">
    <location>
        <begin position="725"/>
        <end position="749"/>
    </location>
</feature>
<comment type="subcellular location">
    <subcellularLocation>
        <location evidence="1">Cell membrane</location>
        <topology evidence="1">Multi-pass membrane protein</topology>
    </subcellularLocation>
</comment>
<evidence type="ECO:0000256" key="1">
    <source>
        <dbReference type="ARBA" id="ARBA00004651"/>
    </source>
</evidence>
<dbReference type="InterPro" id="IPR038766">
    <property type="entry name" value="Membrane_comp_ABC_pdt"/>
</dbReference>
<accession>A0A8J7SNE2</accession>
<feature type="transmembrane region" description="Helical" evidence="6">
    <location>
        <begin position="483"/>
        <end position="506"/>
    </location>
</feature>
<name>A0A8J7SNE2_9PROT</name>
<keyword evidence="3 6" id="KW-0812">Transmembrane</keyword>
<dbReference type="PANTHER" id="PTHR30287">
    <property type="entry name" value="MEMBRANE COMPONENT OF PREDICTED ABC SUPERFAMILY METABOLITE UPTAKE TRANSPORTER"/>
    <property type="match status" value="1"/>
</dbReference>
<feature type="transmembrane region" description="Helical" evidence="6">
    <location>
        <begin position="412"/>
        <end position="430"/>
    </location>
</feature>
<keyword evidence="9" id="KW-1185">Reference proteome</keyword>
<evidence type="ECO:0000256" key="4">
    <source>
        <dbReference type="ARBA" id="ARBA00022989"/>
    </source>
</evidence>
<feature type="transmembrane region" description="Helical" evidence="6">
    <location>
        <begin position="30"/>
        <end position="51"/>
    </location>
</feature>
<feature type="domain" description="ABC3 transporter permease C-terminal" evidence="7">
    <location>
        <begin position="274"/>
        <end position="389"/>
    </location>
</feature>
<evidence type="ECO:0000256" key="2">
    <source>
        <dbReference type="ARBA" id="ARBA00022475"/>
    </source>
</evidence>
<dbReference type="RefSeq" id="WP_210682549.1">
    <property type="nucleotide sequence ID" value="NZ_JAGMWN010000006.1"/>
</dbReference>
<dbReference type="Pfam" id="PF02687">
    <property type="entry name" value="FtsX"/>
    <property type="match status" value="2"/>
</dbReference>
<dbReference type="Proteomes" id="UP000672602">
    <property type="component" value="Unassembled WGS sequence"/>
</dbReference>
<organism evidence="8 9">
    <name type="scientific">Marivibrio halodurans</name>
    <dbReference type="NCBI Taxonomy" id="2039722"/>
    <lineage>
        <taxon>Bacteria</taxon>
        <taxon>Pseudomonadati</taxon>
        <taxon>Pseudomonadota</taxon>
        <taxon>Alphaproteobacteria</taxon>
        <taxon>Rhodospirillales</taxon>
        <taxon>Rhodospirillaceae</taxon>
        <taxon>Marivibrio</taxon>
    </lineage>
</organism>
<feature type="transmembrane region" description="Helical" evidence="6">
    <location>
        <begin position="820"/>
        <end position="839"/>
    </location>
</feature>
<feature type="transmembrane region" description="Helical" evidence="6">
    <location>
        <begin position="315"/>
        <end position="344"/>
    </location>
</feature>
<evidence type="ECO:0000256" key="5">
    <source>
        <dbReference type="ARBA" id="ARBA00023136"/>
    </source>
</evidence>
<sequence length="850" mass="89353">MTTNDTSRPATLPLAWRIARRELRGGLKGFRVFLACLALGVAAIAGVGSVASSIEDGLRRDAKTLLGGDVDLRLTHQTASDAQLTWLDDNTEAIGRTVRMRAMAILPDGSDRRLVELKAVDGAYPLYGAVALEGGGDIQEALNPVDGVPGAAVAPQLARRFDIAVGDRFRVGEQTFHLAAIIAQEPDGGTQAFNLGPRVMIAYDDLPATGLVQPGSLIRYHYRVRLAPEQAVGDWIAALKERFPDAGWRIQALDNAAPNIQRFVDRVGLFLTLVGLTALLVGGVGVGNAVRAFLNQRTGTIATLKCLGAPARTIFSVYLMQVGVLALAGIAIGLVIGAGAPMVAGPLIADRLPVEARLGFYPEPLLIAVGFGLLVTLVFSLWPLAKACGVPAATLFRDVLTPVTGRPGPRTLVAIAIGGAGLAGLALLTADDPRVAAGFVAGAAATLVAFRLAAWAVMRAAAKAPRPKGIRLGLALANLHRPGAPTGSVVVSLGLGLTVLAAVALIEANLNRQVNETLKGEAPGYYFIDIQPDQIEPFLELTRGFDGVRDVETVPMLRGRITAMDGTPVEAIDPPPEEAWILRGDRGITWARTPPNQGSEVVEGDWWPADYDGPPLVSFDVEAARAFGLAPGDTLTVNVLGREIQAEIANLRAIDWTSLGINFVMVFSPGMMERAPQSYIATAYLPPDRETELEAAVVDRFPNVSAIRVKEVLESVNEILGNLGIAVRAIAGVAILAGILVLAGALAAGHERRIYDSVVLKVLGATRRDVIAAFSMEYGLMGLITALIAGTVGAGAAYVVVSRIMGAEWIFVPEALGATVLLAVAVTIGCGLIGTWIALGRKAAPLLRNE</sequence>
<feature type="transmembrane region" description="Helical" evidence="6">
    <location>
        <begin position="770"/>
        <end position="800"/>
    </location>
</feature>
<evidence type="ECO:0000256" key="3">
    <source>
        <dbReference type="ARBA" id="ARBA00022692"/>
    </source>
</evidence>
<evidence type="ECO:0000313" key="9">
    <source>
        <dbReference type="Proteomes" id="UP000672602"/>
    </source>
</evidence>
<evidence type="ECO:0000256" key="6">
    <source>
        <dbReference type="SAM" id="Phobius"/>
    </source>
</evidence>
<dbReference type="AlphaFoldDB" id="A0A8J7SNE2"/>
<comment type="caution">
    <text evidence="8">The sequence shown here is derived from an EMBL/GenBank/DDBJ whole genome shotgun (WGS) entry which is preliminary data.</text>
</comment>
<dbReference type="EMBL" id="JAGMWN010000006">
    <property type="protein sequence ID" value="MBP5857958.1"/>
    <property type="molecule type" value="Genomic_DNA"/>
</dbReference>
<dbReference type="GO" id="GO:0005886">
    <property type="term" value="C:plasma membrane"/>
    <property type="evidence" value="ECO:0007669"/>
    <property type="project" value="UniProtKB-SubCell"/>
</dbReference>
<keyword evidence="4 6" id="KW-1133">Transmembrane helix</keyword>
<feature type="transmembrane region" description="Helical" evidence="6">
    <location>
        <begin position="364"/>
        <end position="385"/>
    </location>
</feature>
<keyword evidence="5 6" id="KW-0472">Membrane</keyword>
<evidence type="ECO:0000259" key="7">
    <source>
        <dbReference type="Pfam" id="PF02687"/>
    </source>
</evidence>
<reference evidence="8" key="1">
    <citation type="submission" date="2021-04" db="EMBL/GenBank/DDBJ databases">
        <authorList>
            <person name="Zhang D.-C."/>
        </authorList>
    </citation>
    <scope>NUCLEOTIDE SEQUENCE</scope>
    <source>
        <strain evidence="8">CGMCC 1.15697</strain>
    </source>
</reference>
<dbReference type="PANTHER" id="PTHR30287:SF1">
    <property type="entry name" value="INNER MEMBRANE PROTEIN"/>
    <property type="match status" value="1"/>
</dbReference>